<proteinExistence type="predicted"/>
<dbReference type="InterPro" id="IPR006620">
    <property type="entry name" value="Pro_4_hyd_alph"/>
</dbReference>
<evidence type="ECO:0000256" key="3">
    <source>
        <dbReference type="ARBA" id="ARBA00022896"/>
    </source>
</evidence>
<evidence type="ECO:0000313" key="9">
    <source>
        <dbReference type="Proteomes" id="UP000693970"/>
    </source>
</evidence>
<keyword evidence="6" id="KW-0408">Iron</keyword>
<keyword evidence="5" id="KW-0560">Oxidoreductase</keyword>
<gene>
    <name evidence="8" type="ORF">IV203_016208</name>
</gene>
<reference evidence="8" key="1">
    <citation type="journal article" date="2021" name="Sci. Rep.">
        <title>Diploid genomic architecture of Nitzschia inconspicua, an elite biomass production diatom.</title>
        <authorList>
            <person name="Oliver A."/>
            <person name="Podell S."/>
            <person name="Pinowska A."/>
            <person name="Traller J.C."/>
            <person name="Smith S.R."/>
            <person name="McClure R."/>
            <person name="Beliaev A."/>
            <person name="Bohutskyi P."/>
            <person name="Hill E.A."/>
            <person name="Rabines A."/>
            <person name="Zheng H."/>
            <person name="Allen L.Z."/>
            <person name="Kuo A."/>
            <person name="Grigoriev I.V."/>
            <person name="Allen A.E."/>
            <person name="Hazlebeck D."/>
            <person name="Allen E.E."/>
        </authorList>
    </citation>
    <scope>NUCLEOTIDE SEQUENCE</scope>
    <source>
        <strain evidence="8">Hildebrandi</strain>
    </source>
</reference>
<evidence type="ECO:0000256" key="5">
    <source>
        <dbReference type="ARBA" id="ARBA00023002"/>
    </source>
</evidence>
<organism evidence="8 9">
    <name type="scientific">Nitzschia inconspicua</name>
    <dbReference type="NCBI Taxonomy" id="303405"/>
    <lineage>
        <taxon>Eukaryota</taxon>
        <taxon>Sar</taxon>
        <taxon>Stramenopiles</taxon>
        <taxon>Ochrophyta</taxon>
        <taxon>Bacillariophyta</taxon>
        <taxon>Bacillariophyceae</taxon>
        <taxon>Bacillariophycidae</taxon>
        <taxon>Bacillariales</taxon>
        <taxon>Bacillariaceae</taxon>
        <taxon>Nitzschia</taxon>
    </lineage>
</organism>
<dbReference type="PANTHER" id="PTHR24014:SF4">
    <property type="entry name" value="2-OXOGLUTARATE AND IRON-DEPENDENT OXYGENASE DOMAIN-CONTAINING PROTEIN 2"/>
    <property type="match status" value="1"/>
</dbReference>
<dbReference type="AlphaFoldDB" id="A0A9K3PHF3"/>
<evidence type="ECO:0000256" key="6">
    <source>
        <dbReference type="ARBA" id="ARBA00023004"/>
    </source>
</evidence>
<keyword evidence="9" id="KW-1185">Reference proteome</keyword>
<dbReference type="SMART" id="SM00702">
    <property type="entry name" value="P4Hc"/>
    <property type="match status" value="1"/>
</dbReference>
<accession>A0A9K3PHF3</accession>
<dbReference type="GO" id="GO:0031418">
    <property type="term" value="F:L-ascorbic acid binding"/>
    <property type="evidence" value="ECO:0007669"/>
    <property type="project" value="UniProtKB-KW"/>
</dbReference>
<dbReference type="GO" id="GO:0005506">
    <property type="term" value="F:iron ion binding"/>
    <property type="evidence" value="ECO:0007669"/>
    <property type="project" value="InterPro"/>
</dbReference>
<feature type="domain" description="Fe2OG dioxygenase" evidence="7">
    <location>
        <begin position="372"/>
        <end position="474"/>
    </location>
</feature>
<protein>
    <recommendedName>
        <fullName evidence="7">Fe2OG dioxygenase domain-containing protein</fullName>
    </recommendedName>
</protein>
<evidence type="ECO:0000256" key="4">
    <source>
        <dbReference type="ARBA" id="ARBA00022964"/>
    </source>
</evidence>
<sequence>MRQYHNVLGRTSAFPSTLYCLKILYHDSSDLYSTNILRPTPMLYSFQSRLRERKSNLRRSFVWISLLSTTPNWSRVPIGFIHPSLVSASSAQSKFWFRNKSLKASDMSITTDDFIINNVGGGAVNEKKRLYGQQSTEPLETVQSDQHPSLSSAYNPLQHRSHLFHAIEGLDRYPNYLSRWTENDIDQLEEALQERLSQVYLQKSKVRNQRLQLKELLQEFLDKHPEWKEFVRAPSNWEEIQSTILDPRATNAIFRSRMFHRNNDTISLDDVLAGTIPVELDAAYLQELMDEEMFDVYSFPLLSPLFCHKLHRFVSAFLTYLESSSNMKSLARGIHKDLDNMGMGWLNNLLFHLVVRPLSAQLYKETELEGGDLDWRQGFIASYSADPTQSKPRQRLVPHTDDAEVTLNVCLGDKFEGGNLHFWGLRGESVRGNKLLGEYKPEVGRAVIHAGRHLHEVTPITAGDRFALIQWTRSWKSARREVCPCCWLNRRRDTGGSKGNSCICGPRWN</sequence>
<dbReference type="InterPro" id="IPR005123">
    <property type="entry name" value="Oxoglu/Fe-dep_dioxygenase_dom"/>
</dbReference>
<evidence type="ECO:0000256" key="1">
    <source>
        <dbReference type="ARBA" id="ARBA00001961"/>
    </source>
</evidence>
<dbReference type="Proteomes" id="UP000693970">
    <property type="component" value="Unassembled WGS sequence"/>
</dbReference>
<dbReference type="GO" id="GO:0051213">
    <property type="term" value="F:dioxygenase activity"/>
    <property type="evidence" value="ECO:0007669"/>
    <property type="project" value="UniProtKB-KW"/>
</dbReference>
<evidence type="ECO:0000313" key="8">
    <source>
        <dbReference type="EMBL" id="KAG7347503.1"/>
    </source>
</evidence>
<dbReference type="EMBL" id="JAGRRH010000020">
    <property type="protein sequence ID" value="KAG7347503.1"/>
    <property type="molecule type" value="Genomic_DNA"/>
</dbReference>
<evidence type="ECO:0000259" key="7">
    <source>
        <dbReference type="PROSITE" id="PS51471"/>
    </source>
</evidence>
<comment type="cofactor">
    <cofactor evidence="1">
        <name>L-ascorbate</name>
        <dbReference type="ChEBI" id="CHEBI:38290"/>
    </cofactor>
</comment>
<dbReference type="PROSITE" id="PS51471">
    <property type="entry name" value="FE2OG_OXY"/>
    <property type="match status" value="1"/>
</dbReference>
<keyword evidence="4" id="KW-0223">Dioxygenase</keyword>
<keyword evidence="3" id="KW-0847">Vitamin C</keyword>
<dbReference type="OrthoDB" id="1736837at2759"/>
<name>A0A9K3PHF3_9STRA</name>
<dbReference type="PANTHER" id="PTHR24014">
    <property type="entry name" value="2-OXOGLUTARATE AND IRON-DEPENDENT OXYGENASE DOMAIN-CONTAINING PROTEIN 2"/>
    <property type="match status" value="1"/>
</dbReference>
<evidence type="ECO:0000256" key="2">
    <source>
        <dbReference type="ARBA" id="ARBA00022723"/>
    </source>
</evidence>
<keyword evidence="2" id="KW-0479">Metal-binding</keyword>
<dbReference type="GO" id="GO:0016705">
    <property type="term" value="F:oxidoreductase activity, acting on paired donors, with incorporation or reduction of molecular oxygen"/>
    <property type="evidence" value="ECO:0007669"/>
    <property type="project" value="InterPro"/>
</dbReference>
<reference evidence="8" key="2">
    <citation type="submission" date="2021-04" db="EMBL/GenBank/DDBJ databases">
        <authorList>
            <person name="Podell S."/>
        </authorList>
    </citation>
    <scope>NUCLEOTIDE SEQUENCE</scope>
    <source>
        <strain evidence="8">Hildebrandi</strain>
    </source>
</reference>
<comment type="caution">
    <text evidence="8">The sequence shown here is derived from an EMBL/GenBank/DDBJ whole genome shotgun (WGS) entry which is preliminary data.</text>
</comment>